<keyword evidence="3" id="KW-1185">Reference proteome</keyword>
<sequence length="75" mass="8104">MEYVETRQTASAEADETLDYCFLPSSTGVHLTPATSTLPTMSEKARPRLVPWMVTRVPPSGGPATGVTCRAHGQR</sequence>
<gene>
    <name evidence="2" type="ORF">EYF80_052295</name>
</gene>
<feature type="region of interest" description="Disordered" evidence="1">
    <location>
        <begin position="55"/>
        <end position="75"/>
    </location>
</feature>
<comment type="caution">
    <text evidence="2">The sequence shown here is derived from an EMBL/GenBank/DDBJ whole genome shotgun (WGS) entry which is preliminary data.</text>
</comment>
<evidence type="ECO:0000313" key="2">
    <source>
        <dbReference type="EMBL" id="TNN37546.1"/>
    </source>
</evidence>
<reference evidence="2 3" key="1">
    <citation type="submission" date="2019-03" db="EMBL/GenBank/DDBJ databases">
        <title>First draft genome of Liparis tanakae, snailfish: a comprehensive survey of snailfish specific genes.</title>
        <authorList>
            <person name="Kim W."/>
            <person name="Song I."/>
            <person name="Jeong J.-H."/>
            <person name="Kim D."/>
            <person name="Kim S."/>
            <person name="Ryu S."/>
            <person name="Song J.Y."/>
            <person name="Lee S.K."/>
        </authorList>
    </citation>
    <scope>NUCLEOTIDE SEQUENCE [LARGE SCALE GENOMIC DNA]</scope>
    <source>
        <tissue evidence="2">Muscle</tissue>
    </source>
</reference>
<evidence type="ECO:0000313" key="3">
    <source>
        <dbReference type="Proteomes" id="UP000314294"/>
    </source>
</evidence>
<protein>
    <submittedName>
        <fullName evidence="2">Uncharacterized protein</fullName>
    </submittedName>
</protein>
<dbReference type="EMBL" id="SRLO01001473">
    <property type="protein sequence ID" value="TNN37546.1"/>
    <property type="molecule type" value="Genomic_DNA"/>
</dbReference>
<dbReference type="Proteomes" id="UP000314294">
    <property type="component" value="Unassembled WGS sequence"/>
</dbReference>
<accession>A0A4Z2F8J1</accession>
<name>A0A4Z2F8J1_9TELE</name>
<proteinExistence type="predicted"/>
<evidence type="ECO:0000256" key="1">
    <source>
        <dbReference type="SAM" id="MobiDB-lite"/>
    </source>
</evidence>
<dbReference type="AlphaFoldDB" id="A0A4Z2F8J1"/>
<organism evidence="2 3">
    <name type="scientific">Liparis tanakae</name>
    <name type="common">Tanaka's snailfish</name>
    <dbReference type="NCBI Taxonomy" id="230148"/>
    <lineage>
        <taxon>Eukaryota</taxon>
        <taxon>Metazoa</taxon>
        <taxon>Chordata</taxon>
        <taxon>Craniata</taxon>
        <taxon>Vertebrata</taxon>
        <taxon>Euteleostomi</taxon>
        <taxon>Actinopterygii</taxon>
        <taxon>Neopterygii</taxon>
        <taxon>Teleostei</taxon>
        <taxon>Neoteleostei</taxon>
        <taxon>Acanthomorphata</taxon>
        <taxon>Eupercaria</taxon>
        <taxon>Perciformes</taxon>
        <taxon>Cottioidei</taxon>
        <taxon>Cottales</taxon>
        <taxon>Liparidae</taxon>
        <taxon>Liparis</taxon>
    </lineage>
</organism>